<dbReference type="Proteomes" id="UP000799118">
    <property type="component" value="Unassembled WGS sequence"/>
</dbReference>
<gene>
    <name evidence="1" type="ORF">BT96DRAFT_207559</name>
</gene>
<dbReference type="OrthoDB" id="5545479at2759"/>
<protein>
    <recommendedName>
        <fullName evidence="3">Zinc-ribbon 15 domain-containing protein</fullName>
    </recommendedName>
</protein>
<dbReference type="PANTHER" id="PTHR28139:SF1">
    <property type="entry name" value="UPF0768 PROTEIN YBL029C-A"/>
    <property type="match status" value="1"/>
</dbReference>
<dbReference type="AlphaFoldDB" id="A0A6A4ICD9"/>
<dbReference type="PANTHER" id="PTHR28139">
    <property type="entry name" value="UPF0768 PROTEIN YBL029C-A"/>
    <property type="match status" value="1"/>
</dbReference>
<organism evidence="1 2">
    <name type="scientific">Gymnopus androsaceus JB14</name>
    <dbReference type="NCBI Taxonomy" id="1447944"/>
    <lineage>
        <taxon>Eukaryota</taxon>
        <taxon>Fungi</taxon>
        <taxon>Dikarya</taxon>
        <taxon>Basidiomycota</taxon>
        <taxon>Agaricomycotina</taxon>
        <taxon>Agaricomycetes</taxon>
        <taxon>Agaricomycetidae</taxon>
        <taxon>Agaricales</taxon>
        <taxon>Marasmiineae</taxon>
        <taxon>Omphalotaceae</taxon>
        <taxon>Gymnopus</taxon>
    </lineage>
</organism>
<name>A0A6A4ICD9_9AGAR</name>
<evidence type="ECO:0000313" key="1">
    <source>
        <dbReference type="EMBL" id="KAE9406767.1"/>
    </source>
</evidence>
<reference evidence="1" key="1">
    <citation type="journal article" date="2019" name="Environ. Microbiol.">
        <title>Fungal ecological strategies reflected in gene transcription - a case study of two litter decomposers.</title>
        <authorList>
            <person name="Barbi F."/>
            <person name="Kohler A."/>
            <person name="Barry K."/>
            <person name="Baskaran P."/>
            <person name="Daum C."/>
            <person name="Fauchery L."/>
            <person name="Ihrmark K."/>
            <person name="Kuo A."/>
            <person name="LaButti K."/>
            <person name="Lipzen A."/>
            <person name="Morin E."/>
            <person name="Grigoriev I.V."/>
            <person name="Henrissat B."/>
            <person name="Lindahl B."/>
            <person name="Martin F."/>
        </authorList>
    </citation>
    <scope>NUCLEOTIDE SEQUENCE</scope>
    <source>
        <strain evidence="1">JB14</strain>
    </source>
</reference>
<keyword evidence="2" id="KW-1185">Reference proteome</keyword>
<proteinExistence type="predicted"/>
<sequence length="173" mass="19400">MCLFLPIVFGCPTKVKPDGNEQTAHFCPRCNNASVFSAKSRMWFELFWVPLIPFSSKSIWMCGVCQWTGPLGPGSLLSRTKTSNPQDVCRCKVPHLLVDSSQDINLPMINHRAVILRIKSSFNISSSHGHMDRICILYLCNCFRGSTKLRLRLGICHLIPAFANSSPLVTTSW</sequence>
<evidence type="ECO:0008006" key="3">
    <source>
        <dbReference type="Google" id="ProtNLM"/>
    </source>
</evidence>
<evidence type="ECO:0000313" key="2">
    <source>
        <dbReference type="Proteomes" id="UP000799118"/>
    </source>
</evidence>
<dbReference type="EMBL" id="ML769400">
    <property type="protein sequence ID" value="KAE9406767.1"/>
    <property type="molecule type" value="Genomic_DNA"/>
</dbReference>
<accession>A0A6A4ICD9</accession>